<dbReference type="Pfam" id="PF13519">
    <property type="entry name" value="VWA_2"/>
    <property type="match status" value="1"/>
</dbReference>
<dbReference type="Proteomes" id="UP000004947">
    <property type="component" value="Unassembled WGS sequence"/>
</dbReference>
<dbReference type="eggNOG" id="COG2304">
    <property type="taxonomic scope" value="Bacteria"/>
</dbReference>
<evidence type="ECO:0000313" key="5">
    <source>
        <dbReference type="Proteomes" id="UP000004947"/>
    </source>
</evidence>
<evidence type="ECO:0000256" key="1">
    <source>
        <dbReference type="SAM" id="MobiDB-lite"/>
    </source>
</evidence>
<keyword evidence="2" id="KW-0812">Transmembrane</keyword>
<gene>
    <name evidence="4" type="ORF">LNTAR_00880</name>
</gene>
<evidence type="ECO:0000259" key="3">
    <source>
        <dbReference type="PROSITE" id="PS50234"/>
    </source>
</evidence>
<keyword evidence="2" id="KW-1133">Transmembrane helix</keyword>
<comment type="caution">
    <text evidence="4">The sequence shown here is derived from an EMBL/GenBank/DDBJ whole genome shotgun (WGS) entry which is preliminary data.</text>
</comment>
<name>A6DKL3_9BACT</name>
<sequence>MILLSPQWLVLIPAILVFSWFFLRPLIFKFLRLCILLLLLFCLSEPHFNQTEKGMDLYVLVDRSDSAESYLEKKIGEWEELIKSEKGRHDRIFYLDYGRDILPRMKQNERELINGSETLTGQAIFKALSLTQTDRHSKLLVLSDGFGTDSLDGLVNKLQKQGISLDYRLIHYSRDKDIQVQSLSLPERVMPGEKFVIEARFVGVSDQKFNYTLLRDDQEVDRGTLDLIRGRASLRKSDVLRSGGFHKYELRISSPDDQFAGNNRAETLIEVKGGPRVILLSTYKNDPFVEVLRRQGFDVKIFNEFRKLNEATLAGAKLLIFNNVPAWELPDGFLEDVRFFTKEQGGGLIMAGGQFSFGMGGYFKSPIDEVLPVSMELKNEHRKLRSNLSIVMDRSGSMGMTVKGGKTKMELANEGAAQTIELLGAMDSVSVIAVDTEAHAIVPQTVLKDAPEIASQARRVKSQGGGIYVYTGLEESWRQLEGREGQKHVILFSDSNDSEEPGRYKELLADMKDEGMTVSVIALGERTDVDSPFLIDIANRGRGRIFFTDDPLSLPSIFAQETVTVARSAFLKEVTATKSNREWSKIASGNWQWPGQVDAYNLSYLKEGASKTLQTEDYYKAPLVSWWKVGAGRSVALSFPTAGQYSDLLRKWPQYGDFLQTLTRWTAKPDVPSGLSLRYKKQGSSVDIQFHYSHKWADRFSREMPSLHIKSSLESEMRELTWRRLLPGVFSTRLDLSSGEQVSGVIRAGEHAIPFGPLRSDRDAEWRFDPSGPDQLRMLSEMSGGREVAQLTEVWNSKPTRRLRDITPYFLTLALILFLYELYQSRTGFRFRKSRVSEASISVLVDDLDFATSKDESVAEVKSEEAIDKEEADEKNTAEQRRSRFDRAKL</sequence>
<dbReference type="SMART" id="SM00327">
    <property type="entry name" value="VWA"/>
    <property type="match status" value="1"/>
</dbReference>
<feature type="compositionally biased region" description="Basic and acidic residues" evidence="1">
    <location>
        <begin position="872"/>
        <end position="890"/>
    </location>
</feature>
<proteinExistence type="predicted"/>
<protein>
    <recommendedName>
        <fullName evidence="3">VWFA domain-containing protein</fullName>
    </recommendedName>
</protein>
<dbReference type="STRING" id="313628.LNTAR_00880"/>
<dbReference type="Gene3D" id="3.40.50.880">
    <property type="match status" value="2"/>
</dbReference>
<keyword evidence="5" id="KW-1185">Reference proteome</keyword>
<feature type="region of interest" description="Disordered" evidence="1">
    <location>
        <begin position="861"/>
        <end position="890"/>
    </location>
</feature>
<feature type="domain" description="VWFA" evidence="3">
    <location>
        <begin position="387"/>
        <end position="562"/>
    </location>
</feature>
<dbReference type="AlphaFoldDB" id="A6DKL3"/>
<dbReference type="SUPFAM" id="SSF52317">
    <property type="entry name" value="Class I glutamine amidotransferase-like"/>
    <property type="match status" value="1"/>
</dbReference>
<feature type="transmembrane region" description="Helical" evidence="2">
    <location>
        <begin position="806"/>
        <end position="823"/>
    </location>
</feature>
<evidence type="ECO:0000256" key="2">
    <source>
        <dbReference type="SAM" id="Phobius"/>
    </source>
</evidence>
<evidence type="ECO:0000313" key="4">
    <source>
        <dbReference type="EMBL" id="EDM27911.1"/>
    </source>
</evidence>
<dbReference type="EMBL" id="ABCK01000007">
    <property type="protein sequence ID" value="EDM27911.1"/>
    <property type="molecule type" value="Genomic_DNA"/>
</dbReference>
<dbReference type="InterPro" id="IPR036465">
    <property type="entry name" value="vWFA_dom_sf"/>
</dbReference>
<reference evidence="4 5" key="1">
    <citation type="journal article" date="2010" name="J. Bacteriol.">
        <title>Genome sequence of Lentisphaera araneosa HTCC2155T, the type species of the order Lentisphaerales in the phylum Lentisphaerae.</title>
        <authorList>
            <person name="Thrash J.C."/>
            <person name="Cho J.C."/>
            <person name="Vergin K.L."/>
            <person name="Morris R.M."/>
            <person name="Giovannoni S.J."/>
        </authorList>
    </citation>
    <scope>NUCLEOTIDE SEQUENCE [LARGE SCALE GENOMIC DNA]</scope>
    <source>
        <strain evidence="4 5">HTCC2155</strain>
    </source>
</reference>
<feature type="transmembrane region" description="Helical" evidence="2">
    <location>
        <begin position="30"/>
        <end position="48"/>
    </location>
</feature>
<dbReference type="InterPro" id="IPR002035">
    <property type="entry name" value="VWF_A"/>
</dbReference>
<dbReference type="PANTHER" id="PTHR37947:SF2">
    <property type="entry name" value="VON WILLEBRAND FACTOR TYPE A"/>
    <property type="match status" value="1"/>
</dbReference>
<feature type="transmembrane region" description="Helical" evidence="2">
    <location>
        <begin position="6"/>
        <end position="23"/>
    </location>
</feature>
<dbReference type="InterPro" id="IPR029062">
    <property type="entry name" value="Class_I_gatase-like"/>
</dbReference>
<accession>A6DKL3</accession>
<dbReference type="PROSITE" id="PS50234">
    <property type="entry name" value="VWFA"/>
    <property type="match status" value="1"/>
</dbReference>
<organism evidence="4 5">
    <name type="scientific">Lentisphaera araneosa HTCC2155</name>
    <dbReference type="NCBI Taxonomy" id="313628"/>
    <lineage>
        <taxon>Bacteria</taxon>
        <taxon>Pseudomonadati</taxon>
        <taxon>Lentisphaerota</taxon>
        <taxon>Lentisphaeria</taxon>
        <taxon>Lentisphaerales</taxon>
        <taxon>Lentisphaeraceae</taxon>
        <taxon>Lentisphaera</taxon>
    </lineage>
</organism>
<dbReference type="PANTHER" id="PTHR37947">
    <property type="entry name" value="BLL2462 PROTEIN"/>
    <property type="match status" value="1"/>
</dbReference>
<dbReference type="SUPFAM" id="SSF53300">
    <property type="entry name" value="vWA-like"/>
    <property type="match status" value="2"/>
</dbReference>
<keyword evidence="2" id="KW-0472">Membrane</keyword>